<evidence type="ECO:0000313" key="7">
    <source>
        <dbReference type="Proteomes" id="UP000316706"/>
    </source>
</evidence>
<feature type="binding site" evidence="4">
    <location>
        <position position="20"/>
    </location>
    <ligand>
        <name>heme b</name>
        <dbReference type="ChEBI" id="CHEBI:60344"/>
    </ligand>
</feature>
<evidence type="ECO:0000256" key="3">
    <source>
        <dbReference type="ARBA" id="ARBA00023004"/>
    </source>
</evidence>
<dbReference type="GO" id="GO:0006979">
    <property type="term" value="P:response to oxidative stress"/>
    <property type="evidence" value="ECO:0007669"/>
    <property type="project" value="TreeGrafter"/>
</dbReference>
<dbReference type="Gene3D" id="1.20.910.10">
    <property type="entry name" value="Heme oxygenase-like"/>
    <property type="match status" value="1"/>
</dbReference>
<dbReference type="Proteomes" id="UP000316706">
    <property type="component" value="Unassembled WGS sequence"/>
</dbReference>
<evidence type="ECO:0000256" key="1">
    <source>
        <dbReference type="ARBA" id="ARBA00022617"/>
    </source>
</evidence>
<evidence type="ECO:0000256" key="2">
    <source>
        <dbReference type="ARBA" id="ARBA00022723"/>
    </source>
</evidence>
<keyword evidence="1 4" id="KW-0349">Heme</keyword>
<keyword evidence="3 5" id="KW-0408">Iron</keyword>
<dbReference type="PANTHER" id="PTHR10720:SF0">
    <property type="entry name" value="HEME OXYGENASE"/>
    <property type="match status" value="1"/>
</dbReference>
<evidence type="ECO:0000256" key="4">
    <source>
        <dbReference type="PIRSR" id="PIRSR000343-1"/>
    </source>
</evidence>
<organism evidence="6 7">
    <name type="scientific">Actinomadura hallensis</name>
    <dbReference type="NCBI Taxonomy" id="337895"/>
    <lineage>
        <taxon>Bacteria</taxon>
        <taxon>Bacillati</taxon>
        <taxon>Actinomycetota</taxon>
        <taxon>Actinomycetes</taxon>
        <taxon>Streptosporangiales</taxon>
        <taxon>Thermomonosporaceae</taxon>
        <taxon>Actinomadura</taxon>
    </lineage>
</organism>
<dbReference type="OrthoDB" id="5493802at2"/>
<comment type="caution">
    <text evidence="6">The sequence shown here is derived from an EMBL/GenBank/DDBJ whole genome shotgun (WGS) entry which is preliminary data.</text>
</comment>
<dbReference type="PRINTS" id="PR00088">
    <property type="entry name" value="HAEMOXYGNASE"/>
</dbReference>
<dbReference type="InterPro" id="IPR002051">
    <property type="entry name" value="Haem_Oase"/>
</dbReference>
<dbReference type="GO" id="GO:0006788">
    <property type="term" value="P:heme oxidation"/>
    <property type="evidence" value="ECO:0007669"/>
    <property type="project" value="InterPro"/>
</dbReference>
<dbReference type="CDD" id="cd19165">
    <property type="entry name" value="HemeO"/>
    <property type="match status" value="1"/>
</dbReference>
<dbReference type="GO" id="GO:0042167">
    <property type="term" value="P:heme catabolic process"/>
    <property type="evidence" value="ECO:0007669"/>
    <property type="project" value="TreeGrafter"/>
</dbReference>
<protein>
    <submittedName>
        <fullName evidence="6">Heme oxygenase</fullName>
    </submittedName>
</protein>
<dbReference type="EMBL" id="VFPO01000001">
    <property type="protein sequence ID" value="TQM69338.1"/>
    <property type="molecule type" value="Genomic_DNA"/>
</dbReference>
<dbReference type="InterPro" id="IPR016084">
    <property type="entry name" value="Haem_Oase-like_multi-hlx"/>
</dbReference>
<reference evidence="6 7" key="1">
    <citation type="submission" date="2019-06" db="EMBL/GenBank/DDBJ databases">
        <title>Sequencing the genomes of 1000 actinobacteria strains.</title>
        <authorList>
            <person name="Klenk H.-P."/>
        </authorList>
    </citation>
    <scope>NUCLEOTIDE SEQUENCE [LARGE SCALE GENOMIC DNA]</scope>
    <source>
        <strain evidence="6 7">DSM 45043</strain>
    </source>
</reference>
<accession>A0A543IFI1</accession>
<evidence type="ECO:0000313" key="6">
    <source>
        <dbReference type="EMBL" id="TQM69338.1"/>
    </source>
</evidence>
<evidence type="ECO:0000256" key="5">
    <source>
        <dbReference type="PIRSR" id="PIRSR000343-2"/>
    </source>
</evidence>
<gene>
    <name evidence="6" type="ORF">FHX41_3032</name>
</gene>
<feature type="binding site" evidence="4">
    <location>
        <position position="135"/>
    </location>
    <ligand>
        <name>heme b</name>
        <dbReference type="ChEBI" id="CHEBI:60344"/>
    </ligand>
</feature>
<dbReference type="PANTHER" id="PTHR10720">
    <property type="entry name" value="HEME OXYGENASE"/>
    <property type="match status" value="1"/>
</dbReference>
<dbReference type="GO" id="GO:0004392">
    <property type="term" value="F:heme oxygenase (decyclizing) activity"/>
    <property type="evidence" value="ECO:0007669"/>
    <property type="project" value="InterPro"/>
</dbReference>
<dbReference type="GO" id="GO:0020037">
    <property type="term" value="F:heme binding"/>
    <property type="evidence" value="ECO:0007669"/>
    <property type="project" value="TreeGrafter"/>
</dbReference>
<dbReference type="SUPFAM" id="SSF48613">
    <property type="entry name" value="Heme oxygenase-like"/>
    <property type="match status" value="1"/>
</dbReference>
<dbReference type="InterPro" id="IPR016053">
    <property type="entry name" value="Haem_Oase-like"/>
</dbReference>
<name>A0A543IFI1_9ACTN</name>
<dbReference type="AlphaFoldDB" id="A0A543IFI1"/>
<dbReference type="Pfam" id="PF01126">
    <property type="entry name" value="Heme_oxygenase"/>
    <property type="match status" value="1"/>
</dbReference>
<proteinExistence type="predicted"/>
<dbReference type="RefSeq" id="WP_141969424.1">
    <property type="nucleotide sequence ID" value="NZ_VFPO01000001.1"/>
</dbReference>
<keyword evidence="7" id="KW-1185">Reference proteome</keyword>
<feature type="binding site" evidence="4">
    <location>
        <position position="182"/>
    </location>
    <ligand>
        <name>heme b</name>
        <dbReference type="ChEBI" id="CHEBI:60344"/>
    </ligand>
</feature>
<dbReference type="PIRSF" id="PIRSF000343">
    <property type="entry name" value="Haem_Oase"/>
    <property type="match status" value="1"/>
</dbReference>
<sequence length="225" mass="25098">MNDSAHDDARAGEPFSARLRAATWSDHGDNESSAYMSALVEGRLGRDEYALLVAQLHPVYELLERAADRMASDPAAAPFDLPGLRRLEALEADLAFFYGPRWRDRIEPGEAAARYCERLREVCFAWPGGFVAHHYTRYMGDLSGGQYIGLQVRKMLGLSAGDDGVRFYRFAGKPKAYKDRYRVLLDAAPWDAAEQDRVIGEVKAAYRLNAALTRELGEGLRHTAA</sequence>
<feature type="binding site" description="axial binding residue" evidence="5">
    <location>
        <position position="27"/>
    </location>
    <ligand>
        <name>heme b</name>
        <dbReference type="ChEBI" id="CHEBI:60344"/>
    </ligand>
    <ligandPart>
        <name>Fe</name>
        <dbReference type="ChEBI" id="CHEBI:18248"/>
    </ligandPart>
</feature>
<dbReference type="GO" id="GO:0046872">
    <property type="term" value="F:metal ion binding"/>
    <property type="evidence" value="ECO:0007669"/>
    <property type="project" value="UniProtKB-KW"/>
</dbReference>
<keyword evidence="2 5" id="KW-0479">Metal-binding</keyword>